<proteinExistence type="predicted"/>
<feature type="signal peptide" evidence="2">
    <location>
        <begin position="1"/>
        <end position="17"/>
    </location>
</feature>
<comment type="caution">
    <text evidence="3">The sequence shown here is derived from an EMBL/GenBank/DDBJ whole genome shotgun (WGS) entry which is preliminary data.</text>
</comment>
<accession>A0AAD3TSE8</accession>
<reference evidence="3" key="2">
    <citation type="submission" date="2023-06" db="EMBL/GenBank/DDBJ databases">
        <authorList>
            <person name="Kobayashi Y."/>
            <person name="Kayamori A."/>
            <person name="Aoki K."/>
            <person name="Shiwa Y."/>
            <person name="Fujita N."/>
            <person name="Sugita T."/>
            <person name="Iwasaki W."/>
            <person name="Tanaka N."/>
            <person name="Takashima M."/>
        </authorList>
    </citation>
    <scope>NUCLEOTIDE SEQUENCE</scope>
    <source>
        <strain evidence="3">HIS016</strain>
    </source>
</reference>
<evidence type="ECO:0000256" key="1">
    <source>
        <dbReference type="SAM" id="MobiDB-lite"/>
    </source>
</evidence>
<keyword evidence="2" id="KW-0732">Signal</keyword>
<evidence type="ECO:0000256" key="2">
    <source>
        <dbReference type="SAM" id="SignalP"/>
    </source>
</evidence>
<feature type="compositionally biased region" description="Low complexity" evidence="1">
    <location>
        <begin position="136"/>
        <end position="162"/>
    </location>
</feature>
<dbReference type="PANTHER" id="PTHR37487:SF2">
    <property type="entry name" value="EXPRESSED PROTEIN"/>
    <property type="match status" value="1"/>
</dbReference>
<evidence type="ECO:0000313" key="4">
    <source>
        <dbReference type="Proteomes" id="UP001222932"/>
    </source>
</evidence>
<feature type="chain" id="PRO_5041965486" description="Ser-Thr-rich glycosyl-phosphatidyl-inositol-anchored membrane family-domain-containing protein" evidence="2">
    <location>
        <begin position="18"/>
        <end position="225"/>
    </location>
</feature>
<reference evidence="3" key="1">
    <citation type="journal article" date="2023" name="BMC Genomics">
        <title>Chromosome-level genome assemblies of Cutaneotrichosporon spp. (Trichosporonales, Basidiomycota) reveal imbalanced evolution between nucleotide sequences and chromosome synteny.</title>
        <authorList>
            <person name="Kobayashi Y."/>
            <person name="Kayamori A."/>
            <person name="Aoki K."/>
            <person name="Shiwa Y."/>
            <person name="Matsutani M."/>
            <person name="Fujita N."/>
            <person name="Sugita T."/>
            <person name="Iwasaki W."/>
            <person name="Tanaka N."/>
            <person name="Takashima M."/>
        </authorList>
    </citation>
    <scope>NUCLEOTIDE SEQUENCE</scope>
    <source>
        <strain evidence="3">HIS016</strain>
    </source>
</reference>
<protein>
    <recommendedName>
        <fullName evidence="5">Ser-Thr-rich glycosyl-phosphatidyl-inositol-anchored membrane family-domain-containing protein</fullName>
    </recommendedName>
</protein>
<sequence length="225" mass="21199">MKSAILAATVLALGVAAQTEGPKINTPTSLVQCQPIKITWTGGKPPYWVSALPGGQPGGAPIKDWGQQDGNGLTWTVDLQAGTSISLQVKDSNGDVNYAQAVDVRAGSDTKCLEGATATSGSDSVGADAGTGGGAAPAASGAAAGSSAAASPSAPAAGSESAKASSPATAASAGASGATSKSAAASAAQTTVTGNPNPSAASSAGRIVASTGLVGAAALFLSAFL</sequence>
<feature type="region of interest" description="Disordered" evidence="1">
    <location>
        <begin position="116"/>
        <end position="162"/>
    </location>
</feature>
<gene>
    <name evidence="3" type="ORF">CspeluHIS016_0208450</name>
</gene>
<organism evidence="3 4">
    <name type="scientific">Cutaneotrichosporon spelunceum</name>
    <dbReference type="NCBI Taxonomy" id="1672016"/>
    <lineage>
        <taxon>Eukaryota</taxon>
        <taxon>Fungi</taxon>
        <taxon>Dikarya</taxon>
        <taxon>Basidiomycota</taxon>
        <taxon>Agaricomycotina</taxon>
        <taxon>Tremellomycetes</taxon>
        <taxon>Trichosporonales</taxon>
        <taxon>Trichosporonaceae</taxon>
        <taxon>Cutaneotrichosporon</taxon>
    </lineage>
</organism>
<evidence type="ECO:0008006" key="5">
    <source>
        <dbReference type="Google" id="ProtNLM"/>
    </source>
</evidence>
<keyword evidence="4" id="KW-1185">Reference proteome</keyword>
<dbReference type="Proteomes" id="UP001222932">
    <property type="component" value="Unassembled WGS sequence"/>
</dbReference>
<evidence type="ECO:0000313" key="3">
    <source>
        <dbReference type="EMBL" id="GMK55789.1"/>
    </source>
</evidence>
<feature type="compositionally biased region" description="Low complexity" evidence="1">
    <location>
        <begin position="118"/>
        <end position="128"/>
    </location>
</feature>
<dbReference type="PANTHER" id="PTHR37487">
    <property type="entry name" value="CHROMOSOME 1, WHOLE GENOME SHOTGUN SEQUENCE"/>
    <property type="match status" value="1"/>
</dbReference>
<dbReference type="AlphaFoldDB" id="A0AAD3TSE8"/>
<dbReference type="EMBL" id="BTCM01000002">
    <property type="protein sequence ID" value="GMK55789.1"/>
    <property type="molecule type" value="Genomic_DNA"/>
</dbReference>
<name>A0AAD3TSE8_9TREE</name>